<dbReference type="Proteomes" id="UP000018468">
    <property type="component" value="Linkage group LG6"/>
</dbReference>
<reference evidence="8" key="3">
    <citation type="submission" date="2025-09" db="UniProtKB">
        <authorList>
            <consortium name="Ensembl"/>
        </authorList>
    </citation>
    <scope>IDENTIFICATION</scope>
</reference>
<dbReference type="Ensembl" id="ENSLOCT00000014841.1">
    <property type="protein sequence ID" value="ENSLOCP00000014812.1"/>
    <property type="gene ID" value="ENSLOCG00000012042.1"/>
</dbReference>
<dbReference type="SUPFAM" id="SSF100895">
    <property type="entry name" value="Kazal-type serine protease inhibitors"/>
    <property type="match status" value="1"/>
</dbReference>
<reference evidence="9" key="1">
    <citation type="submission" date="2011-12" db="EMBL/GenBank/DDBJ databases">
        <title>The Draft Genome of Lepisosteus oculatus.</title>
        <authorList>
            <consortium name="The Broad Institute Genome Assembly &amp; Analysis Group"/>
            <consortium name="Computational R&amp;D Group"/>
            <consortium name="and Sequencing Platform"/>
            <person name="Di Palma F."/>
            <person name="Alfoldi J."/>
            <person name="Johnson J."/>
            <person name="Berlin A."/>
            <person name="Gnerre S."/>
            <person name="Jaffe D."/>
            <person name="MacCallum I."/>
            <person name="Young S."/>
            <person name="Walker B.J."/>
            <person name="Lander E.S."/>
            <person name="Lindblad-Toh K."/>
        </authorList>
    </citation>
    <scope>NUCLEOTIDE SEQUENCE [LARGE SCALE GENOMIC DNA]</scope>
</reference>
<dbReference type="eggNOG" id="KOG3649">
    <property type="taxonomic scope" value="Eukaryota"/>
</dbReference>
<dbReference type="FunCoup" id="W5N2F3">
    <property type="interactions" value="137"/>
</dbReference>
<name>W5N2F3_LEPOC</name>
<accession>W5N2F3</accession>
<dbReference type="HOGENOM" id="CLU_169765_2_0_1"/>
<dbReference type="InterPro" id="IPR051597">
    <property type="entry name" value="Bifunctional_prot_inhibitor"/>
</dbReference>
<dbReference type="AlphaFoldDB" id="W5N2F3"/>
<reference evidence="8" key="2">
    <citation type="submission" date="2025-08" db="UniProtKB">
        <authorList>
            <consortium name="Ensembl"/>
        </authorList>
    </citation>
    <scope>IDENTIFICATION</scope>
</reference>
<evidence type="ECO:0000313" key="9">
    <source>
        <dbReference type="Proteomes" id="UP000018468"/>
    </source>
</evidence>
<feature type="chain" id="PRO_5004867071" evidence="6">
    <location>
        <begin position="29"/>
        <end position="88"/>
    </location>
</feature>
<dbReference type="InterPro" id="IPR036058">
    <property type="entry name" value="Kazal_dom_sf"/>
</dbReference>
<organism evidence="8 9">
    <name type="scientific">Lepisosteus oculatus</name>
    <name type="common">Spotted gar</name>
    <dbReference type="NCBI Taxonomy" id="7918"/>
    <lineage>
        <taxon>Eukaryota</taxon>
        <taxon>Metazoa</taxon>
        <taxon>Chordata</taxon>
        <taxon>Craniata</taxon>
        <taxon>Vertebrata</taxon>
        <taxon>Euteleostomi</taxon>
        <taxon>Actinopterygii</taxon>
        <taxon>Neopterygii</taxon>
        <taxon>Holostei</taxon>
        <taxon>Semionotiformes</taxon>
        <taxon>Lepisosteidae</taxon>
        <taxon>Lepisosteus</taxon>
    </lineage>
</organism>
<proteinExistence type="predicted"/>
<feature type="domain" description="Kazal-like" evidence="7">
    <location>
        <begin position="34"/>
        <end position="88"/>
    </location>
</feature>
<protein>
    <submittedName>
        <fullName evidence="8">Serine peptidase inhibitor, Kazal type 2, tandem duplicate 1</fullName>
    </submittedName>
</protein>
<dbReference type="PANTHER" id="PTHR47729">
    <property type="entry name" value="SERINE PEPTIDASE INHIBITOR, KAZAL TYPE 2, TANDEM DUPLICATE 1-RELATED"/>
    <property type="match status" value="1"/>
</dbReference>
<dbReference type="SMART" id="SM00280">
    <property type="entry name" value="KAZAL"/>
    <property type="match status" value="1"/>
</dbReference>
<keyword evidence="2" id="KW-0964">Secreted</keyword>
<dbReference type="EMBL" id="AHAT01005459">
    <property type="status" value="NOT_ANNOTATED_CDS"/>
    <property type="molecule type" value="Genomic_DNA"/>
</dbReference>
<keyword evidence="4" id="KW-0722">Serine protease inhibitor</keyword>
<evidence type="ECO:0000256" key="6">
    <source>
        <dbReference type="SAM" id="SignalP"/>
    </source>
</evidence>
<evidence type="ECO:0000256" key="5">
    <source>
        <dbReference type="ARBA" id="ARBA00023157"/>
    </source>
</evidence>
<dbReference type="OMA" id="LPMCPRN"/>
<dbReference type="Gene3D" id="3.30.60.30">
    <property type="match status" value="1"/>
</dbReference>
<dbReference type="GO" id="GO:0005576">
    <property type="term" value="C:extracellular region"/>
    <property type="evidence" value="ECO:0007669"/>
    <property type="project" value="UniProtKB-SubCell"/>
</dbReference>
<dbReference type="GO" id="GO:0004867">
    <property type="term" value="F:serine-type endopeptidase inhibitor activity"/>
    <property type="evidence" value="ECO:0007669"/>
    <property type="project" value="UniProtKB-KW"/>
</dbReference>
<evidence type="ECO:0000256" key="3">
    <source>
        <dbReference type="ARBA" id="ARBA00022690"/>
    </source>
</evidence>
<evidence type="ECO:0000256" key="2">
    <source>
        <dbReference type="ARBA" id="ARBA00022525"/>
    </source>
</evidence>
<dbReference type="GeneTree" id="ENSGT01100000263630"/>
<comment type="subcellular location">
    <subcellularLocation>
        <location evidence="1">Secreted</location>
    </subcellularLocation>
</comment>
<evidence type="ECO:0000313" key="8">
    <source>
        <dbReference type="Ensembl" id="ENSLOCP00000014812.1"/>
    </source>
</evidence>
<dbReference type="Bgee" id="ENSLOCG00000012042">
    <property type="expression patterns" value="Expressed in pharyngeal gill and 13 other cell types or tissues"/>
</dbReference>
<keyword evidence="6" id="KW-0732">Signal</keyword>
<dbReference type="STRING" id="7918.ENSLOCP00000014812"/>
<evidence type="ECO:0000256" key="4">
    <source>
        <dbReference type="ARBA" id="ARBA00022900"/>
    </source>
</evidence>
<evidence type="ECO:0000256" key="1">
    <source>
        <dbReference type="ARBA" id="ARBA00004613"/>
    </source>
</evidence>
<keyword evidence="9" id="KW-1185">Reference proteome</keyword>
<keyword evidence="3" id="KW-0646">Protease inhibitor</keyword>
<evidence type="ECO:0000259" key="7">
    <source>
        <dbReference type="PROSITE" id="PS51465"/>
    </source>
</evidence>
<dbReference type="PROSITE" id="PS51465">
    <property type="entry name" value="KAZAL_2"/>
    <property type="match status" value="1"/>
</dbReference>
<sequence length="88" mass="9317">LITSTMQTTTRLFVFLAAAFCLAGLARGASIPSGGTPPDCGQYMIPACPRNFDPVCGTNGVAYGNECMLCADNMEKNTNFLISKRGEC</sequence>
<feature type="signal peptide" evidence="6">
    <location>
        <begin position="1"/>
        <end position="28"/>
    </location>
</feature>
<dbReference type="Pfam" id="PF00050">
    <property type="entry name" value="Kazal_1"/>
    <property type="match status" value="1"/>
</dbReference>
<dbReference type="PROSITE" id="PS00282">
    <property type="entry name" value="KAZAL_1"/>
    <property type="match status" value="1"/>
</dbReference>
<dbReference type="PANTHER" id="PTHR47729:SF1">
    <property type="entry name" value="OVOMUCOID-LIKE-RELATED"/>
    <property type="match status" value="1"/>
</dbReference>
<dbReference type="InterPro" id="IPR002350">
    <property type="entry name" value="Kazal_dom"/>
</dbReference>
<keyword evidence="5" id="KW-1015">Disulfide bond</keyword>
<dbReference type="CDD" id="cd01327">
    <property type="entry name" value="KAZAL_PSTI"/>
    <property type="match status" value="1"/>
</dbReference>
<dbReference type="InParanoid" id="W5N2F3"/>